<dbReference type="Proteomes" id="UP000194137">
    <property type="component" value="Chromosome"/>
</dbReference>
<accession>A0A1W6ZYP4</accession>
<evidence type="ECO:0000256" key="1">
    <source>
        <dbReference type="ARBA" id="ARBA00005125"/>
    </source>
</evidence>
<name>A0A1W6ZYP4_9HYPH</name>
<dbReference type="SUPFAM" id="SSF51735">
    <property type="entry name" value="NAD(P)-binding Rossmann-fold domains"/>
    <property type="match status" value="1"/>
</dbReference>
<keyword evidence="4" id="KW-1185">Reference proteome</keyword>
<organism evidence="3 4">
    <name type="scientific">Pseudorhodoplanes sinuspersici</name>
    <dbReference type="NCBI Taxonomy" id="1235591"/>
    <lineage>
        <taxon>Bacteria</taxon>
        <taxon>Pseudomonadati</taxon>
        <taxon>Pseudomonadota</taxon>
        <taxon>Alphaproteobacteria</taxon>
        <taxon>Hyphomicrobiales</taxon>
        <taxon>Pseudorhodoplanes</taxon>
    </lineage>
</organism>
<evidence type="ECO:0000256" key="2">
    <source>
        <dbReference type="ARBA" id="ARBA00007637"/>
    </source>
</evidence>
<dbReference type="InterPro" id="IPR036291">
    <property type="entry name" value="NAD(P)-bd_dom_sf"/>
</dbReference>
<sequence length="339" mass="38431">MGVFWQDKSVLVTGATGFLGGWLVHELLERGAKVAALVRRDKKDSQLFLRGLDRRVALIVGDVCDKKLLEDTIDRHRIDVIFHTAMAGGGVQATLADPIGCLRSTVESTWHLLDIIRQQRPECVMVVCSSDKAYGSLELPYRETQPLEPRHPQEVAKASQDLLTQSFGKVYGMNVAVTRCANFFGPYDFNFTRIIPYISRCCALGEQPELRSNGRFVRDFLGIEEAAHAHLMLAERLSSRPELRGEVFNFSHEVQMSVIDIVDDILEIARCRQKPTIANTITHEIPSMFLSCDKARKTLNWTPLRSFEKGLRDTVNWYLQWFRPDKRSATLLAMSALCF</sequence>
<dbReference type="InterPro" id="IPR001509">
    <property type="entry name" value="Epimerase_deHydtase"/>
</dbReference>
<dbReference type="OrthoDB" id="9801785at2"/>
<dbReference type="Gene3D" id="3.90.25.10">
    <property type="entry name" value="UDP-galactose 4-epimerase, domain 1"/>
    <property type="match status" value="1"/>
</dbReference>
<dbReference type="Gene3D" id="3.40.50.720">
    <property type="entry name" value="NAD(P)-binding Rossmann-like Domain"/>
    <property type="match status" value="1"/>
</dbReference>
<evidence type="ECO:0000313" key="3">
    <source>
        <dbReference type="EMBL" id="ARQ02527.1"/>
    </source>
</evidence>
<comment type="pathway">
    <text evidence="1">Bacterial outer membrane biogenesis; LPS O-antigen biosynthesis.</text>
</comment>
<dbReference type="RefSeq" id="WP_086090957.1">
    <property type="nucleotide sequence ID" value="NZ_CP021112.1"/>
</dbReference>
<dbReference type="EMBL" id="CP021112">
    <property type="protein sequence ID" value="ARQ02527.1"/>
    <property type="molecule type" value="Genomic_DNA"/>
</dbReference>
<comment type="similarity">
    <text evidence="2">Belongs to the NAD(P)-dependent epimerase/dehydratase family.</text>
</comment>
<protein>
    <submittedName>
        <fullName evidence="3">Uncharacterized protein</fullName>
    </submittedName>
</protein>
<proteinExistence type="inferred from homology"/>
<dbReference type="PANTHER" id="PTHR43000">
    <property type="entry name" value="DTDP-D-GLUCOSE 4,6-DEHYDRATASE-RELATED"/>
    <property type="match status" value="1"/>
</dbReference>
<dbReference type="Pfam" id="PF01370">
    <property type="entry name" value="Epimerase"/>
    <property type="match status" value="1"/>
</dbReference>
<gene>
    <name evidence="3" type="ORF">CAK95_28005</name>
</gene>
<dbReference type="STRING" id="1235591.CAK95_28005"/>
<dbReference type="KEGG" id="psin:CAK95_28005"/>
<dbReference type="AlphaFoldDB" id="A0A1W6ZYP4"/>
<evidence type="ECO:0000313" key="4">
    <source>
        <dbReference type="Proteomes" id="UP000194137"/>
    </source>
</evidence>
<reference evidence="3 4" key="1">
    <citation type="submission" date="2017-05" db="EMBL/GenBank/DDBJ databases">
        <title>Full genome sequence of Pseudorhodoplanes sinuspersici.</title>
        <authorList>
            <person name="Dastgheib S.M.M."/>
            <person name="Shavandi M."/>
            <person name="Tirandaz H."/>
        </authorList>
    </citation>
    <scope>NUCLEOTIDE SEQUENCE [LARGE SCALE GENOMIC DNA]</scope>
    <source>
        <strain evidence="3 4">RIPI110</strain>
    </source>
</reference>